<evidence type="ECO:0000256" key="1">
    <source>
        <dbReference type="SAM" id="Phobius"/>
    </source>
</evidence>
<keyword evidence="1" id="KW-0812">Transmembrane</keyword>
<feature type="transmembrane region" description="Helical" evidence="1">
    <location>
        <begin position="196"/>
        <end position="214"/>
    </location>
</feature>
<dbReference type="PANTHER" id="PTHR23028:SF53">
    <property type="entry name" value="ACYL_TRANSF_3 DOMAIN-CONTAINING PROTEIN"/>
    <property type="match status" value="1"/>
</dbReference>
<proteinExistence type="predicted"/>
<feature type="domain" description="Acyltransferase 3" evidence="2">
    <location>
        <begin position="10"/>
        <end position="320"/>
    </location>
</feature>
<feature type="transmembrane region" description="Helical" evidence="1">
    <location>
        <begin position="20"/>
        <end position="42"/>
    </location>
</feature>
<sequence length="341" mass="37915">MVPVLLVIAQHWVPVGWVRVASSSVGVTTFFVLSGYFVTNILQRAQGAGTFWQVAKPFYIRRSLRILPAFFLALAVSWALDLSFVRESWAWFVLQGSNFLFFRKQAWGEGAGHFWSLAVEEQFYLLWPAVVLFTPARRLPVLLVALVLLGPVWRWLLLHLTGTSFSLTLLPAHLDLFAAGGLLGLIIKQSQWPARYWSWSAAALLVACAVLKVVDGLGEAIFGPSLLALLAAAALAAVITTTSDSVRRGLSHPVLVWLGQRSYGLYLYHLCLPVVLHRVLHRLALWQGANPAKYTHIMQWEQSPLALLLLLAALVVMAAASWSLVEQPLRNLGRRFAYPKS</sequence>
<organism evidence="3 4">
    <name type="scientific">Hymenobacter cavernae</name>
    <dbReference type="NCBI Taxonomy" id="2044852"/>
    <lineage>
        <taxon>Bacteria</taxon>
        <taxon>Pseudomonadati</taxon>
        <taxon>Bacteroidota</taxon>
        <taxon>Cytophagia</taxon>
        <taxon>Cytophagales</taxon>
        <taxon>Hymenobacteraceae</taxon>
        <taxon>Hymenobacter</taxon>
    </lineage>
</organism>
<name>A0ABQ1U104_9BACT</name>
<keyword evidence="3" id="KW-0808">Transferase</keyword>
<protein>
    <submittedName>
        <fullName evidence="3">Acyltransferase</fullName>
    </submittedName>
</protein>
<dbReference type="Proteomes" id="UP000632273">
    <property type="component" value="Unassembled WGS sequence"/>
</dbReference>
<keyword evidence="1" id="KW-1133">Transmembrane helix</keyword>
<reference evidence="4" key="1">
    <citation type="journal article" date="2019" name="Int. J. Syst. Evol. Microbiol.">
        <title>The Global Catalogue of Microorganisms (GCM) 10K type strain sequencing project: providing services to taxonomists for standard genome sequencing and annotation.</title>
        <authorList>
            <consortium name="The Broad Institute Genomics Platform"/>
            <consortium name="The Broad Institute Genome Sequencing Center for Infectious Disease"/>
            <person name="Wu L."/>
            <person name="Ma J."/>
        </authorList>
    </citation>
    <scope>NUCLEOTIDE SEQUENCE [LARGE SCALE GENOMIC DNA]</scope>
    <source>
        <strain evidence="4">CGMCC 1.15197</strain>
    </source>
</reference>
<evidence type="ECO:0000259" key="2">
    <source>
        <dbReference type="Pfam" id="PF01757"/>
    </source>
</evidence>
<dbReference type="PANTHER" id="PTHR23028">
    <property type="entry name" value="ACETYLTRANSFERASE"/>
    <property type="match status" value="1"/>
</dbReference>
<dbReference type="GO" id="GO:0016746">
    <property type="term" value="F:acyltransferase activity"/>
    <property type="evidence" value="ECO:0007669"/>
    <property type="project" value="UniProtKB-KW"/>
</dbReference>
<keyword evidence="1" id="KW-0472">Membrane</keyword>
<feature type="transmembrane region" description="Helical" evidence="1">
    <location>
        <begin position="141"/>
        <end position="158"/>
    </location>
</feature>
<dbReference type="EMBL" id="BMHT01000003">
    <property type="protein sequence ID" value="GGF07374.1"/>
    <property type="molecule type" value="Genomic_DNA"/>
</dbReference>
<keyword evidence="3" id="KW-0012">Acyltransferase</keyword>
<feature type="transmembrane region" description="Helical" evidence="1">
    <location>
        <begin position="164"/>
        <end position="187"/>
    </location>
</feature>
<feature type="transmembrane region" description="Helical" evidence="1">
    <location>
        <begin position="63"/>
        <end position="80"/>
    </location>
</feature>
<accession>A0ABQ1U104</accession>
<dbReference type="Pfam" id="PF01757">
    <property type="entry name" value="Acyl_transf_3"/>
    <property type="match status" value="1"/>
</dbReference>
<evidence type="ECO:0000313" key="4">
    <source>
        <dbReference type="Proteomes" id="UP000632273"/>
    </source>
</evidence>
<dbReference type="InterPro" id="IPR002656">
    <property type="entry name" value="Acyl_transf_3_dom"/>
</dbReference>
<dbReference type="InterPro" id="IPR050879">
    <property type="entry name" value="Acyltransferase_3"/>
</dbReference>
<evidence type="ECO:0000313" key="3">
    <source>
        <dbReference type="EMBL" id="GGF07374.1"/>
    </source>
</evidence>
<gene>
    <name evidence="3" type="ORF">GCM10011383_18030</name>
</gene>
<comment type="caution">
    <text evidence="3">The sequence shown here is derived from an EMBL/GenBank/DDBJ whole genome shotgun (WGS) entry which is preliminary data.</text>
</comment>
<keyword evidence="4" id="KW-1185">Reference proteome</keyword>
<feature type="transmembrane region" description="Helical" evidence="1">
    <location>
        <begin position="305"/>
        <end position="325"/>
    </location>
</feature>
<feature type="transmembrane region" description="Helical" evidence="1">
    <location>
        <begin position="220"/>
        <end position="242"/>
    </location>
</feature>